<dbReference type="AlphaFoldDB" id="A0A7X6DT40"/>
<evidence type="ECO:0000313" key="1">
    <source>
        <dbReference type="EMBL" id="NKE72860.1"/>
    </source>
</evidence>
<dbReference type="Proteomes" id="UP000534783">
    <property type="component" value="Unassembled WGS sequence"/>
</dbReference>
<comment type="caution">
    <text evidence="1">The sequence shown here is derived from an EMBL/GenBank/DDBJ whole genome shotgun (WGS) entry which is preliminary data.</text>
</comment>
<protein>
    <recommendedName>
        <fullName evidence="3">DNA-binding protein</fullName>
    </recommendedName>
</protein>
<evidence type="ECO:0000313" key="2">
    <source>
        <dbReference type="Proteomes" id="UP000534783"/>
    </source>
</evidence>
<accession>A0A7X6DT40</accession>
<dbReference type="EMBL" id="VTOW01000004">
    <property type="protein sequence ID" value="NKE72860.1"/>
    <property type="molecule type" value="Genomic_DNA"/>
</dbReference>
<reference evidence="1 2" key="1">
    <citation type="journal article" date="2020" name="Nature">
        <title>Bacterial chemolithoautotrophy via manganese oxidation.</title>
        <authorList>
            <person name="Yu H."/>
            <person name="Leadbetter J.R."/>
        </authorList>
    </citation>
    <scope>NUCLEOTIDE SEQUENCE [LARGE SCALE GENOMIC DNA]</scope>
    <source>
        <strain evidence="1 2">Mn-1</strain>
    </source>
</reference>
<dbReference type="RefSeq" id="WP_168062797.1">
    <property type="nucleotide sequence ID" value="NZ_VTOW01000004.1"/>
</dbReference>
<evidence type="ECO:0008006" key="3">
    <source>
        <dbReference type="Google" id="ProtNLM"/>
    </source>
</evidence>
<organism evidence="1 2">
    <name type="scientific">Candidatus Manganitrophus noduliformans</name>
    <dbReference type="NCBI Taxonomy" id="2606439"/>
    <lineage>
        <taxon>Bacteria</taxon>
        <taxon>Pseudomonadati</taxon>
        <taxon>Nitrospirota</taxon>
        <taxon>Nitrospiria</taxon>
        <taxon>Candidatus Troglogloeales</taxon>
        <taxon>Candidatus Manganitrophaceae</taxon>
        <taxon>Candidatus Manganitrophus</taxon>
    </lineage>
</organism>
<name>A0A7X6DT40_9BACT</name>
<sequence length="197" mass="23166">MSRKKFFWMAEQDELIRKRYDSRTETITDLARIFNVPRWAVRRRAGMLGVSRVKELPWSSEEVAFLEANYSKKSVFWISKKLHRSATAILMKKRRLGLRKTDDGYTLRMVCEGFGVDHHKVGYWIEQGWLKSRGRGVNRPQGDYRFFTDEALRRFVRKHPDQIDLRRVEKLWFIDLLAGLNISVPDFEGIGDVVGVG</sequence>
<gene>
    <name evidence="1" type="ORF">MNODULE_19085</name>
</gene>
<proteinExistence type="predicted"/>
<keyword evidence="2" id="KW-1185">Reference proteome</keyword>